<evidence type="ECO:0000256" key="1">
    <source>
        <dbReference type="ARBA" id="ARBA00001933"/>
    </source>
</evidence>
<dbReference type="InterPro" id="IPR015421">
    <property type="entry name" value="PyrdxlP-dep_Trfase_major"/>
</dbReference>
<proteinExistence type="inferred from homology"/>
<dbReference type="NCBIfam" id="TIGR03392">
    <property type="entry name" value="FeS_syn_CsdA"/>
    <property type="match status" value="1"/>
</dbReference>
<dbReference type="GO" id="GO:0016226">
    <property type="term" value="P:iron-sulfur cluster assembly"/>
    <property type="evidence" value="ECO:0007669"/>
    <property type="project" value="InterPro"/>
</dbReference>
<dbReference type="AlphaFoldDB" id="A0A4Q5KEQ7"/>
<dbReference type="CDD" id="cd06453">
    <property type="entry name" value="SufS_like"/>
    <property type="match status" value="1"/>
</dbReference>
<evidence type="ECO:0000259" key="9">
    <source>
        <dbReference type="Pfam" id="PF00266"/>
    </source>
</evidence>
<dbReference type="InterPro" id="IPR000192">
    <property type="entry name" value="Aminotrans_V_dom"/>
</dbReference>
<comment type="caution">
    <text evidence="10">The sequence shown here is derived from an EMBL/GenBank/DDBJ whole genome shotgun (WGS) entry which is preliminary data.</text>
</comment>
<dbReference type="PANTHER" id="PTHR43586:SF8">
    <property type="entry name" value="CYSTEINE DESULFURASE 1, CHLOROPLASTIC"/>
    <property type="match status" value="1"/>
</dbReference>
<dbReference type="OrthoDB" id="9808002at2"/>
<dbReference type="SUPFAM" id="SSF53383">
    <property type="entry name" value="PLP-dependent transferases"/>
    <property type="match status" value="1"/>
</dbReference>
<dbReference type="Gene3D" id="3.90.1150.10">
    <property type="entry name" value="Aspartate Aminotransferase, domain 1"/>
    <property type="match status" value="1"/>
</dbReference>
<organism evidence="10 11">
    <name type="scientific">Aliivibrio finisterrensis</name>
    <dbReference type="NCBI Taxonomy" id="511998"/>
    <lineage>
        <taxon>Bacteria</taxon>
        <taxon>Pseudomonadati</taxon>
        <taxon>Pseudomonadota</taxon>
        <taxon>Gammaproteobacteria</taxon>
        <taxon>Vibrionales</taxon>
        <taxon>Vibrionaceae</taxon>
        <taxon>Aliivibrio</taxon>
    </lineage>
</organism>
<name>A0A4Q5KEQ7_9GAMM</name>
<comment type="function">
    <text evidence="2">Catalyzes the removal of elemental sulfur and selenium atoms from L-cysteine, L-cystine, L-selenocysteine, and L-selenocystine to produce L-alanine.</text>
</comment>
<evidence type="ECO:0000313" key="11">
    <source>
        <dbReference type="Proteomes" id="UP000293465"/>
    </source>
</evidence>
<keyword evidence="6 10" id="KW-0808">Transferase</keyword>
<evidence type="ECO:0000256" key="8">
    <source>
        <dbReference type="ARBA" id="ARBA00050776"/>
    </source>
</evidence>
<feature type="domain" description="Aminotransferase class V" evidence="9">
    <location>
        <begin position="32"/>
        <end position="399"/>
    </location>
</feature>
<dbReference type="GO" id="GO:0030170">
    <property type="term" value="F:pyridoxal phosphate binding"/>
    <property type="evidence" value="ECO:0007669"/>
    <property type="project" value="InterPro"/>
</dbReference>
<evidence type="ECO:0000256" key="5">
    <source>
        <dbReference type="ARBA" id="ARBA00021850"/>
    </source>
</evidence>
<dbReference type="PANTHER" id="PTHR43586">
    <property type="entry name" value="CYSTEINE DESULFURASE"/>
    <property type="match status" value="1"/>
</dbReference>
<dbReference type="Pfam" id="PF00266">
    <property type="entry name" value="Aminotran_5"/>
    <property type="match status" value="1"/>
</dbReference>
<comment type="catalytic activity">
    <reaction evidence="8">
        <text>(sulfur carrier)-H + L-cysteine = (sulfur carrier)-SH + L-alanine</text>
        <dbReference type="Rhea" id="RHEA:43892"/>
        <dbReference type="Rhea" id="RHEA-COMP:14737"/>
        <dbReference type="Rhea" id="RHEA-COMP:14739"/>
        <dbReference type="ChEBI" id="CHEBI:29917"/>
        <dbReference type="ChEBI" id="CHEBI:35235"/>
        <dbReference type="ChEBI" id="CHEBI:57972"/>
        <dbReference type="ChEBI" id="CHEBI:64428"/>
        <dbReference type="EC" id="2.8.1.7"/>
    </reaction>
</comment>
<dbReference type="PIRSF" id="PIRSF005572">
    <property type="entry name" value="NifS"/>
    <property type="match status" value="1"/>
</dbReference>
<protein>
    <recommendedName>
        <fullName evidence="5">Probable cysteine desulfurase</fullName>
        <ecNumber evidence="4">2.8.1.7</ecNumber>
    </recommendedName>
</protein>
<dbReference type="InterPro" id="IPR022471">
    <property type="entry name" value="Cys_desulphurase_CdsA"/>
</dbReference>
<dbReference type="InterPro" id="IPR016454">
    <property type="entry name" value="Cysteine_dSase"/>
</dbReference>
<dbReference type="GO" id="GO:0031071">
    <property type="term" value="F:cysteine desulfurase activity"/>
    <property type="evidence" value="ECO:0007669"/>
    <property type="project" value="UniProtKB-EC"/>
</dbReference>
<dbReference type="EC" id="2.8.1.7" evidence="4"/>
<dbReference type="Proteomes" id="UP000293465">
    <property type="component" value="Unassembled WGS sequence"/>
</dbReference>
<keyword evidence="7" id="KW-0663">Pyridoxal phosphate</keyword>
<accession>A0A4Q5KEQ7</accession>
<sequence>MKKILMTAFNVELVRSQFPALLQEINEQPIAYFDSAATTQKPLAVLSAIQDYYQKSNANVHRGSHSLTASATLQFEQARETIQHFINAKSSKEIIWTRGATEAINLIAQTYARSTLQVDDEILVSELEHHANIVPWQIVAEQTGAKVIKIPMKPDCTLDMDAFESLVSKRTKIVAVAQVTNVTGTLNPIDDIITAAHLVGAIVVIDGAQGIVHHDIDVQAMDADFYVFSGHKLFAPAGIGALYGKQHLLESMPVWHGGGKMVEKVSFEKTTFAELPGKFEAGTPNVAGAIAFATAINWIKQFAHDDLNAHINELRQMAIDGIKDIEDLRFIGLQDNASLFSFVIDGVHHQDIATLLDQQGIAVRSGNHCAHPMLDALGLTGTVRVSFALYNTKQDVQRFIDALNKAADML</sequence>
<comment type="cofactor">
    <cofactor evidence="1">
        <name>pyridoxal 5'-phosphate</name>
        <dbReference type="ChEBI" id="CHEBI:597326"/>
    </cofactor>
</comment>
<dbReference type="InterPro" id="IPR015422">
    <property type="entry name" value="PyrdxlP-dep_Trfase_small"/>
</dbReference>
<dbReference type="InterPro" id="IPR015424">
    <property type="entry name" value="PyrdxlP-dep_Trfase"/>
</dbReference>
<dbReference type="EMBL" id="SEZJ01000017">
    <property type="protein sequence ID" value="RYU44524.1"/>
    <property type="molecule type" value="Genomic_DNA"/>
</dbReference>
<dbReference type="InterPro" id="IPR010970">
    <property type="entry name" value="Cys_dSase_SufS"/>
</dbReference>
<dbReference type="GO" id="GO:0006534">
    <property type="term" value="P:cysteine metabolic process"/>
    <property type="evidence" value="ECO:0007669"/>
    <property type="project" value="InterPro"/>
</dbReference>
<evidence type="ECO:0000256" key="4">
    <source>
        <dbReference type="ARBA" id="ARBA00012239"/>
    </source>
</evidence>
<evidence type="ECO:0000256" key="2">
    <source>
        <dbReference type="ARBA" id="ARBA00002824"/>
    </source>
</evidence>
<evidence type="ECO:0000256" key="3">
    <source>
        <dbReference type="ARBA" id="ARBA00010447"/>
    </source>
</evidence>
<dbReference type="NCBIfam" id="TIGR01979">
    <property type="entry name" value="sufS"/>
    <property type="match status" value="1"/>
</dbReference>
<dbReference type="Gene3D" id="3.40.640.10">
    <property type="entry name" value="Type I PLP-dependent aspartate aminotransferase-like (Major domain)"/>
    <property type="match status" value="1"/>
</dbReference>
<evidence type="ECO:0000256" key="6">
    <source>
        <dbReference type="ARBA" id="ARBA00022679"/>
    </source>
</evidence>
<comment type="similarity">
    <text evidence="3">Belongs to the class-V pyridoxal-phosphate-dependent aminotransferase family. Csd subfamily.</text>
</comment>
<gene>
    <name evidence="10" type="primary">csdA</name>
    <name evidence="10" type="ORF">ERW49_16100</name>
</gene>
<evidence type="ECO:0000256" key="7">
    <source>
        <dbReference type="ARBA" id="ARBA00022898"/>
    </source>
</evidence>
<reference evidence="10 11" key="1">
    <citation type="submission" date="2019-02" db="EMBL/GenBank/DDBJ databases">
        <title>Genome sequences of Aliivibrio finisterrensis strains from farmed Atlantic salmon.</title>
        <authorList>
            <person name="Bowman J.P."/>
        </authorList>
    </citation>
    <scope>NUCLEOTIDE SEQUENCE [LARGE SCALE GENOMIC DNA]</scope>
    <source>
        <strain evidence="10 11">A32</strain>
    </source>
</reference>
<evidence type="ECO:0000313" key="10">
    <source>
        <dbReference type="EMBL" id="RYU44524.1"/>
    </source>
</evidence>